<evidence type="ECO:0000313" key="8">
    <source>
        <dbReference type="EMBL" id="KAL3816084.1"/>
    </source>
</evidence>
<evidence type="ECO:0000256" key="3">
    <source>
        <dbReference type="ARBA" id="ARBA00022664"/>
    </source>
</evidence>
<evidence type="ECO:0000256" key="2">
    <source>
        <dbReference type="ARBA" id="ARBA00010788"/>
    </source>
</evidence>
<evidence type="ECO:0000256" key="5">
    <source>
        <dbReference type="ARBA" id="ARBA00023187"/>
    </source>
</evidence>
<evidence type="ECO:0000256" key="6">
    <source>
        <dbReference type="ARBA" id="ARBA00023242"/>
    </source>
</evidence>
<evidence type="ECO:0000256" key="1">
    <source>
        <dbReference type="ARBA" id="ARBA00004123"/>
    </source>
</evidence>
<dbReference type="PANTHER" id="PTHR13296:SF0">
    <property type="entry name" value="PRE-MRNA-SPLICING FACTOR SPF27"/>
    <property type="match status" value="1"/>
</dbReference>
<dbReference type="AlphaFoldDB" id="A0ABD3RV56"/>
<keyword evidence="9" id="KW-1185">Reference proteome</keyword>
<gene>
    <name evidence="8" type="ORF">ACHAXA_011409</name>
</gene>
<keyword evidence="6" id="KW-0539">Nucleus</keyword>
<dbReference type="EMBL" id="JALLPB020000166">
    <property type="protein sequence ID" value="KAL3816084.1"/>
    <property type="molecule type" value="Genomic_DNA"/>
</dbReference>
<comment type="caution">
    <text evidence="8">The sequence shown here is derived from an EMBL/GenBank/DDBJ whole genome shotgun (WGS) entry which is preliminary data.</text>
</comment>
<dbReference type="InterPro" id="IPR008409">
    <property type="entry name" value="SPF27"/>
</dbReference>
<dbReference type="GO" id="GO:0008380">
    <property type="term" value="P:RNA splicing"/>
    <property type="evidence" value="ECO:0007669"/>
    <property type="project" value="UniProtKB-KW"/>
</dbReference>
<keyword evidence="3" id="KW-0507">mRNA processing</keyword>
<dbReference type="Proteomes" id="UP001530377">
    <property type="component" value="Unassembled WGS sequence"/>
</dbReference>
<proteinExistence type="inferred from homology"/>
<evidence type="ECO:0000313" key="9">
    <source>
        <dbReference type="Proteomes" id="UP001530377"/>
    </source>
</evidence>
<evidence type="ECO:0000256" key="4">
    <source>
        <dbReference type="ARBA" id="ARBA00022728"/>
    </source>
</evidence>
<evidence type="ECO:0000256" key="7">
    <source>
        <dbReference type="SAM" id="MobiDB-lite"/>
    </source>
</evidence>
<organism evidence="8 9">
    <name type="scientific">Cyclostephanos tholiformis</name>
    <dbReference type="NCBI Taxonomy" id="382380"/>
    <lineage>
        <taxon>Eukaryota</taxon>
        <taxon>Sar</taxon>
        <taxon>Stramenopiles</taxon>
        <taxon>Ochrophyta</taxon>
        <taxon>Bacillariophyta</taxon>
        <taxon>Coscinodiscophyceae</taxon>
        <taxon>Thalassiosirophycidae</taxon>
        <taxon>Stephanodiscales</taxon>
        <taxon>Stephanodiscaceae</taxon>
        <taxon>Cyclostephanos</taxon>
    </lineage>
</organism>
<dbReference type="PANTHER" id="PTHR13296">
    <property type="entry name" value="BCAS2 PROTEIN"/>
    <property type="match status" value="1"/>
</dbReference>
<keyword evidence="5" id="KW-0508">mRNA splicing</keyword>
<reference evidence="8 9" key="1">
    <citation type="submission" date="2024-10" db="EMBL/GenBank/DDBJ databases">
        <title>Updated reference genomes for cyclostephanoid diatoms.</title>
        <authorList>
            <person name="Roberts W.R."/>
            <person name="Alverson A.J."/>
        </authorList>
    </citation>
    <scope>NUCLEOTIDE SEQUENCE [LARGE SCALE GENOMIC DNA]</scope>
    <source>
        <strain evidence="8 9">AJA228-03</strain>
    </source>
</reference>
<comment type="subcellular location">
    <subcellularLocation>
        <location evidence="1">Nucleus</location>
    </subcellularLocation>
</comment>
<sequence>MSAHTALVVRDDDRPDEGGAAAAPPSSSSSSSFSSSSPIVLDALPYVESLDPNYERYALSLIEEELSRIVVPSGGDGKTGNHPSLDRILSASRRTDDFAARAPLAAAAYEELVSRRRAGGEGGDDGGGHDASYLDRADAMMADFDLESIMSATTDDESTSSRLRACIAAAKVRLESERLRHVNLELHRQFETPARYAEYANLLERDFLNPTKSSVERQRRVVDGINGTRMEEQTLAMRKLDGVARRRDVLIERNHRLGKALGLLEEEVEALRKEADAVVPPTDNGNLNGGETTTTTATTTTTIMEVAEVTMEN</sequence>
<name>A0ABD3RV56_9STRA</name>
<accession>A0ABD3RV56</accession>
<dbReference type="GO" id="GO:0005681">
    <property type="term" value="C:spliceosomal complex"/>
    <property type="evidence" value="ECO:0007669"/>
    <property type="project" value="UniProtKB-KW"/>
</dbReference>
<dbReference type="Pfam" id="PF05700">
    <property type="entry name" value="BCAS2"/>
    <property type="match status" value="1"/>
</dbReference>
<protein>
    <submittedName>
        <fullName evidence="8">Uncharacterized protein</fullName>
    </submittedName>
</protein>
<comment type="similarity">
    <text evidence="2">Belongs to the SPF27 family.</text>
</comment>
<keyword evidence="4" id="KW-0747">Spliceosome</keyword>
<dbReference type="GO" id="GO:0006397">
    <property type="term" value="P:mRNA processing"/>
    <property type="evidence" value="ECO:0007669"/>
    <property type="project" value="UniProtKB-KW"/>
</dbReference>
<feature type="compositionally biased region" description="Low complexity" evidence="7">
    <location>
        <begin position="20"/>
        <end position="37"/>
    </location>
</feature>
<feature type="region of interest" description="Disordered" evidence="7">
    <location>
        <begin position="1"/>
        <end position="37"/>
    </location>
</feature>